<feature type="non-terminal residue" evidence="2">
    <location>
        <position position="1"/>
    </location>
</feature>
<keyword evidence="3" id="KW-1185">Reference proteome</keyword>
<organism evidence="2 3">
    <name type="scientific">Iphiclides podalirius</name>
    <name type="common">scarce swallowtail</name>
    <dbReference type="NCBI Taxonomy" id="110791"/>
    <lineage>
        <taxon>Eukaryota</taxon>
        <taxon>Metazoa</taxon>
        <taxon>Ecdysozoa</taxon>
        <taxon>Arthropoda</taxon>
        <taxon>Hexapoda</taxon>
        <taxon>Insecta</taxon>
        <taxon>Pterygota</taxon>
        <taxon>Neoptera</taxon>
        <taxon>Endopterygota</taxon>
        <taxon>Lepidoptera</taxon>
        <taxon>Glossata</taxon>
        <taxon>Ditrysia</taxon>
        <taxon>Papilionoidea</taxon>
        <taxon>Papilionidae</taxon>
        <taxon>Papilioninae</taxon>
        <taxon>Iphiclides</taxon>
    </lineage>
</organism>
<proteinExistence type="predicted"/>
<dbReference type="Pfam" id="PF00089">
    <property type="entry name" value="Trypsin"/>
    <property type="match status" value="2"/>
</dbReference>
<evidence type="ECO:0000313" key="2">
    <source>
        <dbReference type="EMBL" id="CAH2040830.1"/>
    </source>
</evidence>
<gene>
    <name evidence="2" type="ORF">IPOD504_LOCUS2832</name>
</gene>
<protein>
    <recommendedName>
        <fullName evidence="1">Peptidase S1 domain-containing protein</fullName>
    </recommendedName>
</protein>
<dbReference type="Proteomes" id="UP000837857">
    <property type="component" value="Chromosome 12"/>
</dbReference>
<dbReference type="InterPro" id="IPR001254">
    <property type="entry name" value="Trypsin_dom"/>
</dbReference>
<reference evidence="2" key="1">
    <citation type="submission" date="2022-03" db="EMBL/GenBank/DDBJ databases">
        <authorList>
            <person name="Martin H S."/>
        </authorList>
    </citation>
    <scope>NUCLEOTIDE SEQUENCE</scope>
</reference>
<dbReference type="InterPro" id="IPR043504">
    <property type="entry name" value="Peptidase_S1_PA_chymotrypsin"/>
</dbReference>
<name>A0ABN8HT65_9NEOP</name>
<dbReference type="InterPro" id="IPR009003">
    <property type="entry name" value="Peptidase_S1_PA"/>
</dbReference>
<feature type="domain" description="Peptidase S1" evidence="1">
    <location>
        <begin position="38"/>
        <end position="65"/>
    </location>
</feature>
<dbReference type="EMBL" id="OW152824">
    <property type="protein sequence ID" value="CAH2040830.1"/>
    <property type="molecule type" value="Genomic_DNA"/>
</dbReference>
<feature type="domain" description="Peptidase S1" evidence="1">
    <location>
        <begin position="6"/>
        <end position="35"/>
    </location>
</feature>
<evidence type="ECO:0000313" key="3">
    <source>
        <dbReference type="Proteomes" id="UP000837857"/>
    </source>
</evidence>
<dbReference type="Gene3D" id="2.40.10.10">
    <property type="entry name" value="Trypsin-like serine proteases"/>
    <property type="match status" value="1"/>
</dbReference>
<evidence type="ECO:0000259" key="1">
    <source>
        <dbReference type="Pfam" id="PF00089"/>
    </source>
</evidence>
<sequence>MGARNDHICSASALSPIWVLSASHCVSEDLAPRCGDVAMACGGDSGGPLIHPSGVIGVLSSGESSGFCLDPTPKVRAERVAFIIPIKTVVNTDRQTDKRVIL</sequence>
<accession>A0ABN8HT65</accession>
<dbReference type="SUPFAM" id="SSF50494">
    <property type="entry name" value="Trypsin-like serine proteases"/>
    <property type="match status" value="2"/>
</dbReference>